<dbReference type="InterPro" id="IPR000679">
    <property type="entry name" value="Znf_GATA"/>
</dbReference>
<reference evidence="11" key="1">
    <citation type="submission" date="2013-08" db="EMBL/GenBank/DDBJ databases">
        <title>Gene expansion shapes genome architecture in the human pathogen Lichtheimia corymbifera: an evolutionary genomics analysis in the ancient terrestrial Mucorales (Mucoromycotina).</title>
        <authorList>
            <person name="Schwartze V.U."/>
            <person name="Winter S."/>
            <person name="Shelest E."/>
            <person name="Marcet-Houben M."/>
            <person name="Horn F."/>
            <person name="Wehner S."/>
            <person name="Hoffmann K."/>
            <person name="Riege K."/>
            <person name="Sammeth M."/>
            <person name="Nowrousian M."/>
            <person name="Valiante V."/>
            <person name="Linde J."/>
            <person name="Jacobsen I.D."/>
            <person name="Marz M."/>
            <person name="Brakhage A.A."/>
            <person name="Gabaldon T."/>
            <person name="Bocker S."/>
            <person name="Voigt K."/>
        </authorList>
    </citation>
    <scope>NUCLEOTIDE SEQUENCE [LARGE SCALE GENOMIC DNA]</scope>
    <source>
        <strain evidence="11">FSU 9682</strain>
    </source>
</reference>
<dbReference type="Gene3D" id="3.30.50.10">
    <property type="entry name" value="Erythroid Transcription Factor GATA-1, subunit A"/>
    <property type="match status" value="1"/>
</dbReference>
<evidence type="ECO:0000256" key="6">
    <source>
        <dbReference type="ARBA" id="ARBA00023163"/>
    </source>
</evidence>
<dbReference type="PANTHER" id="PTHR10071:SF281">
    <property type="entry name" value="BOX A-BINDING FACTOR-RELATED"/>
    <property type="match status" value="1"/>
</dbReference>
<feature type="compositionally biased region" description="Low complexity" evidence="9">
    <location>
        <begin position="592"/>
        <end position="609"/>
    </location>
</feature>
<dbReference type="VEuPathDB" id="FungiDB:LCOR_00874.1"/>
<dbReference type="PRINTS" id="PR00619">
    <property type="entry name" value="GATAZNFINGER"/>
</dbReference>
<dbReference type="InterPro" id="IPR013860">
    <property type="entry name" value="AreA_GATA"/>
</dbReference>
<dbReference type="PROSITE" id="PS00344">
    <property type="entry name" value="GATA_ZN_FINGER_1"/>
    <property type="match status" value="1"/>
</dbReference>
<dbReference type="PANTHER" id="PTHR10071">
    <property type="entry name" value="TRANSCRIPTION FACTOR GATA FAMILY MEMBER"/>
    <property type="match status" value="1"/>
</dbReference>
<dbReference type="SMART" id="SM00401">
    <property type="entry name" value="ZnF_GATA"/>
    <property type="match status" value="1"/>
</dbReference>
<evidence type="ECO:0000256" key="4">
    <source>
        <dbReference type="ARBA" id="ARBA00022833"/>
    </source>
</evidence>
<keyword evidence="2" id="KW-0479">Metal-binding</keyword>
<name>A0A068RGM1_9FUNG</name>
<dbReference type="PROSITE" id="PS50114">
    <property type="entry name" value="GATA_ZN_FINGER_2"/>
    <property type="match status" value="1"/>
</dbReference>
<dbReference type="STRING" id="1263082.A0A068RGM1"/>
<dbReference type="GO" id="GO:0008270">
    <property type="term" value="F:zinc ion binding"/>
    <property type="evidence" value="ECO:0007669"/>
    <property type="project" value="UniProtKB-KW"/>
</dbReference>
<dbReference type="GO" id="GO:0000981">
    <property type="term" value="F:DNA-binding transcription factor activity, RNA polymerase II-specific"/>
    <property type="evidence" value="ECO:0007669"/>
    <property type="project" value="TreeGrafter"/>
</dbReference>
<feature type="compositionally biased region" description="Pro residues" evidence="9">
    <location>
        <begin position="532"/>
        <end position="541"/>
    </location>
</feature>
<dbReference type="OrthoDB" id="515401at2759"/>
<accession>A0A068RGM1</accession>
<feature type="region of interest" description="Disordered" evidence="9">
    <location>
        <begin position="589"/>
        <end position="626"/>
    </location>
</feature>
<feature type="domain" description="GATA-type" evidence="10">
    <location>
        <begin position="380"/>
        <end position="433"/>
    </location>
</feature>
<protein>
    <recommendedName>
        <fullName evidence="10">GATA-type domain-containing protein</fullName>
    </recommendedName>
</protein>
<feature type="compositionally biased region" description="Polar residues" evidence="9">
    <location>
        <begin position="361"/>
        <end position="372"/>
    </location>
</feature>
<evidence type="ECO:0000313" key="12">
    <source>
        <dbReference type="Proteomes" id="UP000027586"/>
    </source>
</evidence>
<dbReference type="InterPro" id="IPR013088">
    <property type="entry name" value="Znf_NHR/GATA"/>
</dbReference>
<keyword evidence="7" id="KW-0539">Nucleus</keyword>
<dbReference type="EMBL" id="CBTN010000002">
    <property type="protein sequence ID" value="CDH49114.1"/>
    <property type="molecule type" value="Genomic_DNA"/>
</dbReference>
<sequence>MNKHLDELLSEPLFPETPDSSNKDDSLSTNIWRMYTKAKDSLPHADRMENLMWRMMTMTLKANQDALVAATKDKATQQHKNDAMHVDHDDILQQQQLPTTTATTAMDVPQLYNSPPKADNTVALLSSSAPPYIMDLLRDSLDPPLDEPTWNVMVSGSSRASSSTTTTDEDKRRDGHAEPRCSEAMVIPHTMENDLSVTETYSTQELSQSTTTSTHHHSSQYHPTPTSTINQQHIPANFTSSTMNHPHIDTHAIPKAPSFSSMTIPHPETTAEIPHTTAAVGINPSGSGMSLGDLVSFCDPDQQQSWEPPLDALGLLSLQTIDIDNTSTISSSADALEKNNSTNATTIRIGNDACSNNNNNQAPSPVVTSGGRQQRKVTFPQDRTRCSNCDTTTTPLWRRNPEGQPLCNACGLFYKLHGVVRPLSLKSDGIKKRNRQGGSTQSSGNARFKSKQQLEIPGRGLMPATPSSFHVLPGRRPLFTRSHPPSTSMASPQSKKKRRASAQPIYNHQHNTFGYPTPSSSVSFNHPNDGYNPPPLLPPQPSSSQQYFHHSGLPSDLHATLETIGNHLSTLPPELLPIIASAANYHAIVKRQQQQQQQPPTSSSSTSSLSPPPPPPSDHLRYPSSS</sequence>
<dbReference type="Pfam" id="PF00320">
    <property type="entry name" value="GATA"/>
    <property type="match status" value="1"/>
</dbReference>
<feature type="region of interest" description="Disordered" evidence="9">
    <location>
        <begin position="199"/>
        <end position="229"/>
    </location>
</feature>
<evidence type="ECO:0000256" key="5">
    <source>
        <dbReference type="ARBA" id="ARBA00023015"/>
    </source>
</evidence>
<evidence type="ECO:0000256" key="9">
    <source>
        <dbReference type="SAM" id="MobiDB-lite"/>
    </source>
</evidence>
<dbReference type="Proteomes" id="UP000027586">
    <property type="component" value="Unassembled WGS sequence"/>
</dbReference>
<evidence type="ECO:0000313" key="11">
    <source>
        <dbReference type="EMBL" id="CDH49114.1"/>
    </source>
</evidence>
<feature type="compositionally biased region" description="Polar residues" evidence="9">
    <location>
        <begin position="504"/>
        <end position="526"/>
    </location>
</feature>
<dbReference type="FunFam" id="3.30.50.10:FF:000007">
    <property type="entry name" value="Nitrogen regulatory AreA, N-terminal"/>
    <property type="match status" value="1"/>
</dbReference>
<dbReference type="InterPro" id="IPR039355">
    <property type="entry name" value="Transcription_factor_GATA"/>
</dbReference>
<dbReference type="SUPFAM" id="SSF57716">
    <property type="entry name" value="Glucocorticoid receptor-like (DNA-binding domain)"/>
    <property type="match status" value="1"/>
</dbReference>
<dbReference type="GO" id="GO:0000978">
    <property type="term" value="F:RNA polymerase II cis-regulatory region sequence-specific DNA binding"/>
    <property type="evidence" value="ECO:0007669"/>
    <property type="project" value="TreeGrafter"/>
</dbReference>
<keyword evidence="6" id="KW-0804">Transcription</keyword>
<comment type="caution">
    <text evidence="11">The sequence shown here is derived from an EMBL/GenBank/DDBJ whole genome shotgun (WGS) entry which is preliminary data.</text>
</comment>
<dbReference type="AlphaFoldDB" id="A0A068RGM1"/>
<evidence type="ECO:0000256" key="1">
    <source>
        <dbReference type="ARBA" id="ARBA00004123"/>
    </source>
</evidence>
<dbReference type="GO" id="GO:0005634">
    <property type="term" value="C:nucleus"/>
    <property type="evidence" value="ECO:0007669"/>
    <property type="project" value="UniProtKB-SubCell"/>
</dbReference>
<feature type="region of interest" description="Disordered" evidence="9">
    <location>
        <begin position="352"/>
        <end position="373"/>
    </location>
</feature>
<evidence type="ECO:0000256" key="7">
    <source>
        <dbReference type="ARBA" id="ARBA00023242"/>
    </source>
</evidence>
<feature type="region of interest" description="Disordered" evidence="9">
    <location>
        <begin position="427"/>
        <end position="551"/>
    </location>
</feature>
<organism evidence="11 12">
    <name type="scientific">Lichtheimia corymbifera JMRC:FSU:9682</name>
    <dbReference type="NCBI Taxonomy" id="1263082"/>
    <lineage>
        <taxon>Eukaryota</taxon>
        <taxon>Fungi</taxon>
        <taxon>Fungi incertae sedis</taxon>
        <taxon>Mucoromycota</taxon>
        <taxon>Mucoromycotina</taxon>
        <taxon>Mucoromycetes</taxon>
        <taxon>Mucorales</taxon>
        <taxon>Lichtheimiaceae</taxon>
        <taxon>Lichtheimia</taxon>
    </lineage>
</organism>
<dbReference type="GO" id="GO:0000122">
    <property type="term" value="P:negative regulation of transcription by RNA polymerase II"/>
    <property type="evidence" value="ECO:0007669"/>
    <property type="project" value="TreeGrafter"/>
</dbReference>
<proteinExistence type="predicted"/>
<evidence type="ECO:0000256" key="3">
    <source>
        <dbReference type="ARBA" id="ARBA00022771"/>
    </source>
</evidence>
<dbReference type="CDD" id="cd00202">
    <property type="entry name" value="ZnF_GATA"/>
    <property type="match status" value="1"/>
</dbReference>
<feature type="compositionally biased region" description="Low complexity" evidence="9">
    <location>
        <begin position="155"/>
        <end position="166"/>
    </location>
</feature>
<keyword evidence="5" id="KW-0805">Transcription regulation</keyword>
<comment type="subcellular location">
    <subcellularLocation>
        <location evidence="1">Nucleus</location>
    </subcellularLocation>
</comment>
<dbReference type="Pfam" id="PF08550">
    <property type="entry name" value="GATA_AreA"/>
    <property type="match status" value="1"/>
</dbReference>
<feature type="region of interest" description="Disordered" evidence="9">
    <location>
        <begin position="1"/>
        <end position="26"/>
    </location>
</feature>
<evidence type="ECO:0000256" key="2">
    <source>
        <dbReference type="ARBA" id="ARBA00022723"/>
    </source>
</evidence>
<evidence type="ECO:0000256" key="8">
    <source>
        <dbReference type="PROSITE-ProRule" id="PRU00094"/>
    </source>
</evidence>
<evidence type="ECO:0000259" key="10">
    <source>
        <dbReference type="PROSITE" id="PS50114"/>
    </source>
</evidence>
<keyword evidence="4" id="KW-0862">Zinc</keyword>
<feature type="region of interest" description="Disordered" evidence="9">
    <location>
        <begin position="147"/>
        <end position="183"/>
    </location>
</feature>
<dbReference type="GO" id="GO:0045944">
    <property type="term" value="P:positive regulation of transcription by RNA polymerase II"/>
    <property type="evidence" value="ECO:0007669"/>
    <property type="project" value="TreeGrafter"/>
</dbReference>
<gene>
    <name evidence="11" type="ORF">LCOR_00874.1</name>
</gene>
<keyword evidence="3 8" id="KW-0863">Zinc-finger</keyword>
<feature type="compositionally biased region" description="Low complexity" evidence="9">
    <location>
        <begin position="199"/>
        <end position="213"/>
    </location>
</feature>
<feature type="compositionally biased region" description="Polar residues" evidence="9">
    <location>
        <begin position="436"/>
        <end position="445"/>
    </location>
</feature>
<feature type="compositionally biased region" description="Basic and acidic residues" evidence="9">
    <location>
        <begin position="168"/>
        <end position="181"/>
    </location>
</feature>
<keyword evidence="12" id="KW-1185">Reference proteome</keyword>
<feature type="compositionally biased region" description="Polar residues" evidence="9">
    <location>
        <begin position="483"/>
        <end position="493"/>
    </location>
</feature>